<dbReference type="InterPro" id="IPR027417">
    <property type="entry name" value="P-loop_NTPase"/>
</dbReference>
<dbReference type="CDD" id="cd03257">
    <property type="entry name" value="ABC_NikE_OppD_transporters"/>
    <property type="match status" value="2"/>
</dbReference>
<protein>
    <submittedName>
        <fullName evidence="11">ATP-binding cassette domain-containing protein</fullName>
    </submittedName>
</protein>
<dbReference type="PANTHER" id="PTHR43297">
    <property type="entry name" value="OLIGOPEPTIDE TRANSPORT ATP-BINDING PROTEIN APPD"/>
    <property type="match status" value="1"/>
</dbReference>
<dbReference type="Proteomes" id="UP000596387">
    <property type="component" value="Chromosome"/>
</dbReference>
<dbReference type="EMBL" id="CP047166">
    <property type="protein sequence ID" value="QRF68241.1"/>
    <property type="molecule type" value="Genomic_DNA"/>
</dbReference>
<dbReference type="SMART" id="SM00382">
    <property type="entry name" value="AAA"/>
    <property type="match status" value="2"/>
</dbReference>
<dbReference type="PROSITE" id="PS50893">
    <property type="entry name" value="ABC_TRANSPORTER_2"/>
    <property type="match status" value="2"/>
</dbReference>
<evidence type="ECO:0000256" key="3">
    <source>
        <dbReference type="ARBA" id="ARBA00022448"/>
    </source>
</evidence>
<dbReference type="PANTHER" id="PTHR43297:SF14">
    <property type="entry name" value="ATPASE AAA-TYPE CORE DOMAIN-CONTAINING PROTEIN"/>
    <property type="match status" value="1"/>
</dbReference>
<reference evidence="11 12" key="1">
    <citation type="submission" date="2019-12" db="EMBL/GenBank/DDBJ databases">
        <title>Complete Genome Sequence of a Quorum-Sensing Bacterium,Rhodobacteraceae bacterium C31, Isolated from a marine microalgae symbiotic bacteria.</title>
        <authorList>
            <person name="Zhang Y."/>
        </authorList>
    </citation>
    <scope>NUCLEOTIDE SEQUENCE [LARGE SCALE GENOMIC DNA]</scope>
    <source>
        <strain evidence="11 12">C31</strain>
    </source>
</reference>
<accession>A0ABX7FCD3</accession>
<dbReference type="RefSeq" id="WP_031321940.1">
    <property type="nucleotide sequence ID" value="NZ_CP047166.1"/>
</dbReference>
<evidence type="ECO:0000313" key="12">
    <source>
        <dbReference type="Proteomes" id="UP000596387"/>
    </source>
</evidence>
<keyword evidence="8" id="KW-1278">Translocase</keyword>
<comment type="subcellular location">
    <subcellularLocation>
        <location evidence="1">Cell inner membrane</location>
        <topology evidence="1">Peripheral membrane protein</topology>
    </subcellularLocation>
</comment>
<dbReference type="InterPro" id="IPR050388">
    <property type="entry name" value="ABC_Ni/Peptide_Import"/>
</dbReference>
<gene>
    <name evidence="11" type="ORF">GQA70_19150</name>
</gene>
<evidence type="ECO:0000256" key="7">
    <source>
        <dbReference type="ARBA" id="ARBA00022840"/>
    </source>
</evidence>
<dbReference type="GO" id="GO:0005524">
    <property type="term" value="F:ATP binding"/>
    <property type="evidence" value="ECO:0007669"/>
    <property type="project" value="UniProtKB-KW"/>
</dbReference>
<name>A0ABX7FCD3_9RHOB</name>
<keyword evidence="5" id="KW-0997">Cell inner membrane</keyword>
<dbReference type="Gene3D" id="3.40.50.300">
    <property type="entry name" value="P-loop containing nucleotide triphosphate hydrolases"/>
    <property type="match status" value="2"/>
</dbReference>
<evidence type="ECO:0000256" key="5">
    <source>
        <dbReference type="ARBA" id="ARBA00022519"/>
    </source>
</evidence>
<organism evidence="11 12">
    <name type="scientific">Ponticoccus alexandrii</name>
    <dbReference type="NCBI Taxonomy" id="1943633"/>
    <lineage>
        <taxon>Bacteria</taxon>
        <taxon>Pseudomonadati</taxon>
        <taxon>Pseudomonadota</taxon>
        <taxon>Alphaproteobacteria</taxon>
        <taxon>Rhodobacterales</taxon>
        <taxon>Roseobacteraceae</taxon>
        <taxon>Ponticoccus</taxon>
    </lineage>
</organism>
<keyword evidence="7 11" id="KW-0067">ATP-binding</keyword>
<evidence type="ECO:0000256" key="8">
    <source>
        <dbReference type="ARBA" id="ARBA00022967"/>
    </source>
</evidence>
<comment type="similarity">
    <text evidence="2">Belongs to the ABC transporter superfamily.</text>
</comment>
<evidence type="ECO:0000256" key="9">
    <source>
        <dbReference type="ARBA" id="ARBA00023136"/>
    </source>
</evidence>
<feature type="domain" description="ABC transporter" evidence="10">
    <location>
        <begin position="277"/>
        <end position="517"/>
    </location>
</feature>
<evidence type="ECO:0000259" key="10">
    <source>
        <dbReference type="PROSITE" id="PS50893"/>
    </source>
</evidence>
<keyword evidence="12" id="KW-1185">Reference proteome</keyword>
<proteinExistence type="inferred from homology"/>
<evidence type="ECO:0000256" key="1">
    <source>
        <dbReference type="ARBA" id="ARBA00004417"/>
    </source>
</evidence>
<keyword evidence="6" id="KW-0547">Nucleotide-binding</keyword>
<dbReference type="Pfam" id="PF08352">
    <property type="entry name" value="oligo_HPY"/>
    <property type="match status" value="1"/>
</dbReference>
<dbReference type="InterPro" id="IPR003439">
    <property type="entry name" value="ABC_transporter-like_ATP-bd"/>
</dbReference>
<dbReference type="PROSITE" id="PS00211">
    <property type="entry name" value="ABC_TRANSPORTER_1"/>
    <property type="match status" value="1"/>
</dbReference>
<sequence>MTTPLLTMRNVQIEGRSDETWTPIIKGVDLTLNKGEVLGLIGESGAGKSTLGLAAMGFTRDGVRILGGSVDFDGIDLLSASAEDKRRLLGKRIAYVAQSAAASFNPAHRLIDQHTEAPVQHGVEGRSASAEDGIELYRKLRLPNPDEIGFRYPHQVSGGQLQRAMTAMAMSCRPDLIIFDEPTTALDVTTQIEVLASIRDIVEQFGTAAIYITHDLAVVAQMADRIKVLLKGDEVEEAETRKMLDAPQEDYTKSLWAVREFQRPAKPAPAVDATPVISVQGITAAYGTVDVLRNVSFDIHAGRTVAVVGESGSGKSTTARCITGLLPPRIGQIELDGVPLPADYRKRTKDQLRQVQMIYQMADTALNPRKTIGEIIGRPVEFYMGLKGREKRARVEQLLEEIELPAAQYFHRLPSELSGGQKQRVGIARALAAEPRFIICDEVTSALDQLVAEGILRLLARLQDERHLSYMFITHDLATVRSIADEVVVMKDGAVVEQGPKAEMLQPPHHPYTDLLLSSVPEMDPDWLNTLLRERGAENLGDAAVDKIARDP</sequence>
<feature type="domain" description="ABC transporter" evidence="10">
    <location>
        <begin position="8"/>
        <end position="256"/>
    </location>
</feature>
<keyword evidence="3" id="KW-0813">Transport</keyword>
<evidence type="ECO:0000256" key="2">
    <source>
        <dbReference type="ARBA" id="ARBA00005417"/>
    </source>
</evidence>
<dbReference type="InterPro" id="IPR017871">
    <property type="entry name" value="ABC_transporter-like_CS"/>
</dbReference>
<dbReference type="SUPFAM" id="SSF52540">
    <property type="entry name" value="P-loop containing nucleoside triphosphate hydrolases"/>
    <property type="match status" value="2"/>
</dbReference>
<keyword evidence="9" id="KW-0472">Membrane</keyword>
<dbReference type="Pfam" id="PF00005">
    <property type="entry name" value="ABC_tran"/>
    <property type="match status" value="2"/>
</dbReference>
<dbReference type="InterPro" id="IPR003593">
    <property type="entry name" value="AAA+_ATPase"/>
</dbReference>
<dbReference type="InterPro" id="IPR013563">
    <property type="entry name" value="Oligopep_ABC_C"/>
</dbReference>
<keyword evidence="4" id="KW-1003">Cell membrane</keyword>
<evidence type="ECO:0000313" key="11">
    <source>
        <dbReference type="EMBL" id="QRF68241.1"/>
    </source>
</evidence>
<evidence type="ECO:0000256" key="4">
    <source>
        <dbReference type="ARBA" id="ARBA00022475"/>
    </source>
</evidence>
<evidence type="ECO:0000256" key="6">
    <source>
        <dbReference type="ARBA" id="ARBA00022741"/>
    </source>
</evidence>